<evidence type="ECO:0000313" key="1">
    <source>
        <dbReference type="EMBL" id="DAE15354.1"/>
    </source>
</evidence>
<proteinExistence type="predicted"/>
<protein>
    <submittedName>
        <fullName evidence="1">Uncharacterized protein</fullName>
    </submittedName>
</protein>
<sequence length="60" mass="7096">MATIRYQSENCRNRSFVLLLFFPDAMASPLCSRHRVFLFSRERFSVSLAALRGFFLRFSE</sequence>
<name>A0A8S5Q8U9_9CAUD</name>
<reference evidence="1" key="1">
    <citation type="journal article" date="2021" name="Proc. Natl. Acad. Sci. U.S.A.">
        <title>A Catalog of Tens of Thousands of Viruses from Human Metagenomes Reveals Hidden Associations with Chronic Diseases.</title>
        <authorList>
            <person name="Tisza M.J."/>
            <person name="Buck C.B."/>
        </authorList>
    </citation>
    <scope>NUCLEOTIDE SEQUENCE</scope>
    <source>
        <strain evidence="1">Ct5qs5</strain>
    </source>
</reference>
<accession>A0A8S5Q8U9</accession>
<dbReference type="EMBL" id="BK015603">
    <property type="protein sequence ID" value="DAE15354.1"/>
    <property type="molecule type" value="Genomic_DNA"/>
</dbReference>
<organism evidence="1">
    <name type="scientific">Siphoviridae sp. ct5qs5</name>
    <dbReference type="NCBI Taxonomy" id="2825339"/>
    <lineage>
        <taxon>Viruses</taxon>
        <taxon>Duplodnaviria</taxon>
        <taxon>Heunggongvirae</taxon>
        <taxon>Uroviricota</taxon>
        <taxon>Caudoviricetes</taxon>
    </lineage>
</organism>